<evidence type="ECO:0000313" key="2">
    <source>
        <dbReference type="Proteomes" id="UP000078532"/>
    </source>
</evidence>
<reference evidence="1 2" key="1">
    <citation type="submission" date="2016-04" db="EMBL/GenBank/DDBJ databases">
        <authorList>
            <person name="Evans L.H."/>
            <person name="Alamgir A."/>
            <person name="Owens N."/>
            <person name="Weber N.D."/>
            <person name="Virtaneva K."/>
            <person name="Barbian K."/>
            <person name="Babar A."/>
            <person name="Rosenke K."/>
        </authorList>
    </citation>
    <scope>NUCLEOTIDE SEQUENCE [LARGE SCALE GENOMIC DNA]</scope>
    <source>
        <strain evidence="1 2">LMa1</strain>
    </source>
</reference>
<keyword evidence="2" id="KW-1185">Reference proteome</keyword>
<dbReference type="Proteomes" id="UP000078532">
    <property type="component" value="Unassembled WGS sequence"/>
</dbReference>
<proteinExistence type="predicted"/>
<comment type="caution">
    <text evidence="1">The sequence shown here is derived from an EMBL/GenBank/DDBJ whole genome shotgun (WGS) entry which is preliminary data.</text>
</comment>
<sequence>MGMRPAKAQVFRFYRELHSGITGKPVHSRLLIRHPAFPGGGKKEERPAGQTCRLTYYFPFAGGK</sequence>
<protein>
    <submittedName>
        <fullName evidence="1">Uncharacterized protein</fullName>
    </submittedName>
</protein>
<dbReference type="EMBL" id="LYVF01000158">
    <property type="protein sequence ID" value="OAT81775.1"/>
    <property type="molecule type" value="Genomic_DNA"/>
</dbReference>
<name>A0A1B7LEQ3_9FIRM</name>
<accession>A0A1B7LEQ3</accession>
<gene>
    <name evidence="1" type="ORF">A6M21_10270</name>
</gene>
<evidence type="ECO:0000313" key="1">
    <source>
        <dbReference type="EMBL" id="OAT81775.1"/>
    </source>
</evidence>
<dbReference type="AlphaFoldDB" id="A0A1B7LEQ3"/>
<organism evidence="1 2">
    <name type="scientific">Desulfotomaculum copahuensis</name>
    <dbReference type="NCBI Taxonomy" id="1838280"/>
    <lineage>
        <taxon>Bacteria</taxon>
        <taxon>Bacillati</taxon>
        <taxon>Bacillota</taxon>
        <taxon>Clostridia</taxon>
        <taxon>Eubacteriales</taxon>
        <taxon>Desulfotomaculaceae</taxon>
        <taxon>Desulfotomaculum</taxon>
    </lineage>
</organism>
<dbReference type="STRING" id="1838280.A6M21_10270"/>